<comment type="caution">
    <text evidence="7">The sequence shown here is derived from an EMBL/GenBank/DDBJ whole genome shotgun (WGS) entry which is preliminary data.</text>
</comment>
<protein>
    <submittedName>
        <fullName evidence="7">FAD-binding oxidoreductase</fullName>
    </submittedName>
</protein>
<sequence length="459" mass="49869">MNSDVPGFQGELLRPGDEGYSASRRIWNGAIDRRPALIARCLDEEDASATLKYALSRKLPLSVRGGGHNVSGSALAEGGVVIDFSALRGVVVDPDSTSARVQPGALWGDVDAATQKHGLAMPAGIVTHTGVAGLTLGGGFGWLSRRWGLTSDNLLSVAMLLADGSRVHASEDENPDLFWAVQGGGGNFGIATEFRFQAHRLGTHVLAGPILFRAEQAPEVLAFYREFIAEALDELSVYLNLRTAPPFDWVPEHLRGTDILLVIPFFVGDPREGEELLRPLRAFGPPAADLVRYKPYVEHQAMFDAGVPHHWGYYWKSHYLPPLTDAAIEVLLEHSWAKSSPASYTLLFHMGGAIASRSQDSSAASGRDAAHAMNINAAWPAGGPTHPDIAWCRDYFAAMEPHATGGVYVNFLHNDEGEARIRAAYGSRYDRLTQIKAKYDPHNVFQSNQNIKPSPAEQT</sequence>
<keyword evidence="8" id="KW-1185">Reference proteome</keyword>
<dbReference type="RefSeq" id="WP_241053907.1">
    <property type="nucleotide sequence ID" value="NZ_JAKZBV010000001.1"/>
</dbReference>
<evidence type="ECO:0000256" key="5">
    <source>
        <dbReference type="ARBA" id="ARBA00023002"/>
    </source>
</evidence>
<dbReference type="EMBL" id="JAKZBV010000001">
    <property type="protein sequence ID" value="MCH6470399.1"/>
    <property type="molecule type" value="Genomic_DNA"/>
</dbReference>
<dbReference type="Proteomes" id="UP001202922">
    <property type="component" value="Unassembled WGS sequence"/>
</dbReference>
<accession>A0ABS9U126</accession>
<comment type="similarity">
    <text evidence="2">Belongs to the oxygen-dependent FAD-linked oxidoreductase family.</text>
</comment>
<feature type="domain" description="FAD-binding PCMH-type" evidence="6">
    <location>
        <begin position="31"/>
        <end position="201"/>
    </location>
</feature>
<keyword evidence="4" id="KW-0274">FAD</keyword>
<name>A0ABS9U126_9MICC</name>
<dbReference type="Pfam" id="PF01565">
    <property type="entry name" value="FAD_binding_4"/>
    <property type="match status" value="1"/>
</dbReference>
<keyword evidence="3" id="KW-0285">Flavoprotein</keyword>
<dbReference type="InterPro" id="IPR050416">
    <property type="entry name" value="FAD-linked_Oxidoreductase"/>
</dbReference>
<keyword evidence="5" id="KW-0560">Oxidoreductase</keyword>
<evidence type="ECO:0000256" key="3">
    <source>
        <dbReference type="ARBA" id="ARBA00022630"/>
    </source>
</evidence>
<comment type="cofactor">
    <cofactor evidence="1">
        <name>FAD</name>
        <dbReference type="ChEBI" id="CHEBI:57692"/>
    </cofactor>
</comment>
<proteinExistence type="inferred from homology"/>
<dbReference type="PANTHER" id="PTHR42973:SF39">
    <property type="entry name" value="FAD-BINDING PCMH-TYPE DOMAIN-CONTAINING PROTEIN"/>
    <property type="match status" value="1"/>
</dbReference>
<dbReference type="Gene3D" id="3.40.462.20">
    <property type="match status" value="1"/>
</dbReference>
<dbReference type="InterPro" id="IPR036318">
    <property type="entry name" value="FAD-bd_PCMH-like_sf"/>
</dbReference>
<dbReference type="Pfam" id="PF08031">
    <property type="entry name" value="BBE"/>
    <property type="match status" value="1"/>
</dbReference>
<evidence type="ECO:0000313" key="8">
    <source>
        <dbReference type="Proteomes" id="UP001202922"/>
    </source>
</evidence>
<evidence type="ECO:0000256" key="4">
    <source>
        <dbReference type="ARBA" id="ARBA00022827"/>
    </source>
</evidence>
<dbReference type="InterPro" id="IPR006094">
    <property type="entry name" value="Oxid_FAD_bind_N"/>
</dbReference>
<evidence type="ECO:0000313" key="7">
    <source>
        <dbReference type="EMBL" id="MCH6470399.1"/>
    </source>
</evidence>
<evidence type="ECO:0000256" key="1">
    <source>
        <dbReference type="ARBA" id="ARBA00001974"/>
    </source>
</evidence>
<dbReference type="SUPFAM" id="SSF56176">
    <property type="entry name" value="FAD-binding/transporter-associated domain-like"/>
    <property type="match status" value="1"/>
</dbReference>
<gene>
    <name evidence="7" type="ORF">L0M17_10480</name>
</gene>
<dbReference type="InterPro" id="IPR012951">
    <property type="entry name" value="BBE"/>
</dbReference>
<evidence type="ECO:0000256" key="2">
    <source>
        <dbReference type="ARBA" id="ARBA00005466"/>
    </source>
</evidence>
<evidence type="ECO:0000259" key="6">
    <source>
        <dbReference type="PROSITE" id="PS51387"/>
    </source>
</evidence>
<dbReference type="InterPro" id="IPR016167">
    <property type="entry name" value="FAD-bd_PCMH_sub1"/>
</dbReference>
<dbReference type="InterPro" id="IPR016169">
    <property type="entry name" value="FAD-bd_PCMH_sub2"/>
</dbReference>
<reference evidence="7 8" key="1">
    <citation type="submission" date="2022-03" db="EMBL/GenBank/DDBJ databases">
        <title>Sinomonas sp. isolated from a soil.</title>
        <authorList>
            <person name="Han J."/>
            <person name="Kim D.-U."/>
        </authorList>
    </citation>
    <scope>NUCLEOTIDE SEQUENCE [LARGE SCALE GENOMIC DNA]</scope>
    <source>
        <strain evidence="7 8">5-5</strain>
    </source>
</reference>
<dbReference type="Gene3D" id="3.30.43.10">
    <property type="entry name" value="Uridine Diphospho-n-acetylenolpyruvylglucosamine Reductase, domain 2"/>
    <property type="match status" value="1"/>
</dbReference>
<organism evidence="7 8">
    <name type="scientific">Sinomonas terrae</name>
    <dbReference type="NCBI Taxonomy" id="2908838"/>
    <lineage>
        <taxon>Bacteria</taxon>
        <taxon>Bacillati</taxon>
        <taxon>Actinomycetota</taxon>
        <taxon>Actinomycetes</taxon>
        <taxon>Micrococcales</taxon>
        <taxon>Micrococcaceae</taxon>
        <taxon>Sinomonas</taxon>
    </lineage>
</organism>
<dbReference type="PROSITE" id="PS51387">
    <property type="entry name" value="FAD_PCMH"/>
    <property type="match status" value="1"/>
</dbReference>
<dbReference type="InterPro" id="IPR016166">
    <property type="entry name" value="FAD-bd_PCMH"/>
</dbReference>
<dbReference type="PANTHER" id="PTHR42973">
    <property type="entry name" value="BINDING OXIDOREDUCTASE, PUTATIVE (AFU_ORTHOLOGUE AFUA_1G17690)-RELATED"/>
    <property type="match status" value="1"/>
</dbReference>
<dbReference type="Gene3D" id="3.30.465.10">
    <property type="match status" value="1"/>
</dbReference>